<dbReference type="Pfam" id="PF13843">
    <property type="entry name" value="DDE_Tnp_1_7"/>
    <property type="match status" value="1"/>
</dbReference>
<feature type="domain" description="PiggyBac transposable element-derived protein" evidence="1">
    <location>
        <begin position="3"/>
        <end position="279"/>
    </location>
</feature>
<organism evidence="2 3">
    <name type="scientific">Loxostege sticticalis</name>
    <name type="common">Beet webworm moth</name>
    <dbReference type="NCBI Taxonomy" id="481309"/>
    <lineage>
        <taxon>Eukaryota</taxon>
        <taxon>Metazoa</taxon>
        <taxon>Ecdysozoa</taxon>
        <taxon>Arthropoda</taxon>
        <taxon>Hexapoda</taxon>
        <taxon>Insecta</taxon>
        <taxon>Pterygota</taxon>
        <taxon>Neoptera</taxon>
        <taxon>Endopterygota</taxon>
        <taxon>Lepidoptera</taxon>
        <taxon>Glossata</taxon>
        <taxon>Ditrysia</taxon>
        <taxon>Pyraloidea</taxon>
        <taxon>Crambidae</taxon>
        <taxon>Pyraustinae</taxon>
        <taxon>Loxostege</taxon>
    </lineage>
</organism>
<proteinExistence type="predicted"/>
<evidence type="ECO:0000313" key="3">
    <source>
        <dbReference type="Proteomes" id="UP001549921"/>
    </source>
</evidence>
<evidence type="ECO:0000259" key="1">
    <source>
        <dbReference type="Pfam" id="PF13843"/>
    </source>
</evidence>
<dbReference type="InterPro" id="IPR029526">
    <property type="entry name" value="PGBD"/>
</dbReference>
<dbReference type="EMBL" id="JBEDNZ010000023">
    <property type="protein sequence ID" value="KAL0812031.1"/>
    <property type="molecule type" value="Genomic_DNA"/>
</dbReference>
<dbReference type="PANTHER" id="PTHR47272:SF2">
    <property type="entry name" value="PIGGYBAC TRANSPOSABLE ELEMENT-DERIVED PROTEIN 3-LIKE"/>
    <property type="match status" value="1"/>
</dbReference>
<name>A0ABD0SE55_LOXSC</name>
<dbReference type="PANTHER" id="PTHR47272">
    <property type="entry name" value="DDE_TNP_1_7 DOMAIN-CONTAINING PROTEIN"/>
    <property type="match status" value="1"/>
</dbReference>
<gene>
    <name evidence="2" type="ORF">ABMA28_009425</name>
</gene>
<dbReference type="AlphaFoldDB" id="A0ABD0SE55"/>
<accession>A0ABD0SE55</accession>
<dbReference type="Proteomes" id="UP001549921">
    <property type="component" value="Unassembled WGS sequence"/>
</dbReference>
<evidence type="ECO:0000313" key="2">
    <source>
        <dbReference type="EMBL" id="KAL0812031.1"/>
    </source>
</evidence>
<sequence length="380" mass="44444">METITSKRFAKLRTVIHFNDNSLHKPVTHPEHDRRHKIRPIIDHLNYSFSHTHKQRLSLDEQMCATKVAHFLKQYLPNKPHKWGFKFYVICSLSEYAYNFEIYSGKNEECQPGEPDLGVVGNTVIRLCRNVPRMVNHIIYCDNYYTSIPLLHYLACQGIYALGTIQRNRLGKTSKLPIQKDFMKETVARGTYEEQVTNYEGKDISVTCWKDNKMVTLASTYKATISIPCPKIIKDYNSHMGGVDLMDSFLGRHRIRIKSRKWYMRLFLRMIDLSVINSWILYKKVNEGKGNTKNMNLGNIKQSRKRIERLELKAKRGKMSYVPPKDVRTDGIAHHERRCEKKNRCKLPNCKGFTRVECTKCNVALCHTKTRNCFGEFHGF</sequence>
<comment type="caution">
    <text evidence="2">The sequence shown here is derived from an EMBL/GenBank/DDBJ whole genome shotgun (WGS) entry which is preliminary data.</text>
</comment>
<protein>
    <recommendedName>
        <fullName evidence="1">PiggyBac transposable element-derived protein domain-containing protein</fullName>
    </recommendedName>
</protein>
<reference evidence="2 3" key="1">
    <citation type="submission" date="2024-06" db="EMBL/GenBank/DDBJ databases">
        <title>A chromosome-level genome assembly of beet webworm, Loxostege sticticalis.</title>
        <authorList>
            <person name="Zhang Y."/>
        </authorList>
    </citation>
    <scope>NUCLEOTIDE SEQUENCE [LARGE SCALE GENOMIC DNA]</scope>
    <source>
        <strain evidence="2">AQ028</strain>
        <tissue evidence="2">Male pupae</tissue>
    </source>
</reference>